<dbReference type="Gene3D" id="1.10.10.10">
    <property type="entry name" value="Winged helix-like DNA-binding domain superfamily/Winged helix DNA-binding domain"/>
    <property type="match status" value="1"/>
</dbReference>
<dbReference type="PANTHER" id="PTHR43133">
    <property type="entry name" value="RNA POLYMERASE ECF-TYPE SIGMA FACTO"/>
    <property type="match status" value="1"/>
</dbReference>
<keyword evidence="4" id="KW-0238">DNA-binding</keyword>
<dbReference type="EMBL" id="UINC01006141">
    <property type="protein sequence ID" value="SVA25727.1"/>
    <property type="molecule type" value="Genomic_DNA"/>
</dbReference>
<keyword evidence="5" id="KW-0804">Transcription</keyword>
<dbReference type="InterPro" id="IPR007627">
    <property type="entry name" value="RNA_pol_sigma70_r2"/>
</dbReference>
<name>A0A381UEG4_9ZZZZ</name>
<gene>
    <name evidence="9" type="ORF">METZ01_LOCUS78581</name>
</gene>
<evidence type="ECO:0000313" key="9">
    <source>
        <dbReference type="EMBL" id="SVA25727.1"/>
    </source>
</evidence>
<dbReference type="InterPro" id="IPR036388">
    <property type="entry name" value="WH-like_DNA-bd_sf"/>
</dbReference>
<evidence type="ECO:0000256" key="1">
    <source>
        <dbReference type="ARBA" id="ARBA00010641"/>
    </source>
</evidence>
<dbReference type="InterPro" id="IPR014284">
    <property type="entry name" value="RNA_pol_sigma-70_dom"/>
</dbReference>
<dbReference type="InterPro" id="IPR039425">
    <property type="entry name" value="RNA_pol_sigma-70-like"/>
</dbReference>
<dbReference type="GO" id="GO:0006352">
    <property type="term" value="P:DNA-templated transcription initiation"/>
    <property type="evidence" value="ECO:0007669"/>
    <property type="project" value="InterPro"/>
</dbReference>
<dbReference type="Pfam" id="PF08281">
    <property type="entry name" value="Sigma70_r4_2"/>
    <property type="match status" value="1"/>
</dbReference>
<organism evidence="9">
    <name type="scientific">marine metagenome</name>
    <dbReference type="NCBI Taxonomy" id="408172"/>
    <lineage>
        <taxon>unclassified sequences</taxon>
        <taxon>metagenomes</taxon>
        <taxon>ecological metagenomes</taxon>
    </lineage>
</organism>
<evidence type="ECO:0008006" key="10">
    <source>
        <dbReference type="Google" id="ProtNLM"/>
    </source>
</evidence>
<evidence type="ECO:0000259" key="7">
    <source>
        <dbReference type="Pfam" id="PF04542"/>
    </source>
</evidence>
<evidence type="ECO:0000256" key="3">
    <source>
        <dbReference type="ARBA" id="ARBA00023082"/>
    </source>
</evidence>
<keyword evidence="3" id="KW-0731">Sigma factor</keyword>
<evidence type="ECO:0000256" key="4">
    <source>
        <dbReference type="ARBA" id="ARBA00023125"/>
    </source>
</evidence>
<dbReference type="NCBIfam" id="TIGR02937">
    <property type="entry name" value="sigma70-ECF"/>
    <property type="match status" value="1"/>
</dbReference>
<dbReference type="PANTHER" id="PTHR43133:SF8">
    <property type="entry name" value="RNA POLYMERASE SIGMA FACTOR HI_1459-RELATED"/>
    <property type="match status" value="1"/>
</dbReference>
<dbReference type="InterPro" id="IPR013324">
    <property type="entry name" value="RNA_pol_sigma_r3/r4-like"/>
</dbReference>
<feature type="region of interest" description="Disordered" evidence="6">
    <location>
        <begin position="89"/>
        <end position="116"/>
    </location>
</feature>
<evidence type="ECO:0000256" key="6">
    <source>
        <dbReference type="SAM" id="MobiDB-lite"/>
    </source>
</evidence>
<reference evidence="9" key="1">
    <citation type="submission" date="2018-05" db="EMBL/GenBank/DDBJ databases">
        <authorList>
            <person name="Lanie J.A."/>
            <person name="Ng W.-L."/>
            <person name="Kazmierczak K.M."/>
            <person name="Andrzejewski T.M."/>
            <person name="Davidsen T.M."/>
            <person name="Wayne K.J."/>
            <person name="Tettelin H."/>
            <person name="Glass J.I."/>
            <person name="Rusch D."/>
            <person name="Podicherti R."/>
            <person name="Tsui H.-C.T."/>
            <person name="Winkler M.E."/>
        </authorList>
    </citation>
    <scope>NUCLEOTIDE SEQUENCE</scope>
</reference>
<accession>A0A381UEG4</accession>
<dbReference type="GO" id="GO:0016987">
    <property type="term" value="F:sigma factor activity"/>
    <property type="evidence" value="ECO:0007669"/>
    <property type="project" value="UniProtKB-KW"/>
</dbReference>
<dbReference type="SUPFAM" id="SSF88659">
    <property type="entry name" value="Sigma3 and sigma4 domains of RNA polymerase sigma factors"/>
    <property type="match status" value="1"/>
</dbReference>
<feature type="domain" description="RNA polymerase sigma-70 region 2" evidence="7">
    <location>
        <begin position="24"/>
        <end position="91"/>
    </location>
</feature>
<dbReference type="SUPFAM" id="SSF88946">
    <property type="entry name" value="Sigma2 domain of RNA polymerase sigma factors"/>
    <property type="match status" value="1"/>
</dbReference>
<proteinExistence type="inferred from homology"/>
<comment type="similarity">
    <text evidence="1">Belongs to the sigma-70 factor family. ECF subfamily.</text>
</comment>
<evidence type="ECO:0000259" key="8">
    <source>
        <dbReference type="Pfam" id="PF08281"/>
    </source>
</evidence>
<dbReference type="CDD" id="cd06171">
    <property type="entry name" value="Sigma70_r4"/>
    <property type="match status" value="1"/>
</dbReference>
<dbReference type="GO" id="GO:0003677">
    <property type="term" value="F:DNA binding"/>
    <property type="evidence" value="ECO:0007669"/>
    <property type="project" value="UniProtKB-KW"/>
</dbReference>
<keyword evidence="2" id="KW-0805">Transcription regulation</keyword>
<dbReference type="InterPro" id="IPR013325">
    <property type="entry name" value="RNA_pol_sigma_r2"/>
</dbReference>
<evidence type="ECO:0000256" key="2">
    <source>
        <dbReference type="ARBA" id="ARBA00023015"/>
    </source>
</evidence>
<feature type="compositionally biased region" description="Basic and acidic residues" evidence="6">
    <location>
        <begin position="89"/>
        <end position="103"/>
    </location>
</feature>
<dbReference type="InterPro" id="IPR013249">
    <property type="entry name" value="RNA_pol_sigma70_r4_t2"/>
</dbReference>
<sequence>MQPEIEREVVRMSKAGDPRSYEPLVRAYEGPGFRLAVGMLGDMDEARDALQDAFIKAWQSLHSFDITRPFGPWFFQILRNQCRDVIRSRQSRERHEVRDEQIDGRPAGAPSDPRRLHERSEASLLLWKSLNTLGDEHREILVLKELQGFRYSEIANILEIPEGTVASRLYHARNALREALVATDAEYP</sequence>
<dbReference type="AlphaFoldDB" id="A0A381UEG4"/>
<evidence type="ECO:0000256" key="5">
    <source>
        <dbReference type="ARBA" id="ARBA00023163"/>
    </source>
</evidence>
<dbReference type="Pfam" id="PF04542">
    <property type="entry name" value="Sigma70_r2"/>
    <property type="match status" value="1"/>
</dbReference>
<dbReference type="Gene3D" id="1.10.1740.10">
    <property type="match status" value="1"/>
</dbReference>
<feature type="domain" description="RNA polymerase sigma factor 70 region 4 type 2" evidence="8">
    <location>
        <begin position="125"/>
        <end position="176"/>
    </location>
</feature>
<protein>
    <recommendedName>
        <fullName evidence="10">HTH luxR-type domain-containing protein</fullName>
    </recommendedName>
</protein>